<feature type="region of interest" description="Disordered" evidence="1">
    <location>
        <begin position="42"/>
        <end position="71"/>
    </location>
</feature>
<dbReference type="InterPro" id="IPR007969">
    <property type="entry name" value="DUF732"/>
</dbReference>
<dbReference type="AlphaFoldDB" id="A0A7I7M6G2"/>
<evidence type="ECO:0000259" key="2">
    <source>
        <dbReference type="Pfam" id="PF05305"/>
    </source>
</evidence>
<dbReference type="EMBL" id="AP022574">
    <property type="protein sequence ID" value="BBX67775.1"/>
    <property type="molecule type" value="Genomic_DNA"/>
</dbReference>
<feature type="domain" description="DUF732" evidence="2">
    <location>
        <begin position="77"/>
        <end position="127"/>
    </location>
</feature>
<reference evidence="3 4" key="1">
    <citation type="journal article" date="2019" name="Emerg. Microbes Infect.">
        <title>Comprehensive subspecies identification of 175 nontuberculous mycobacteria species based on 7547 genomic profiles.</title>
        <authorList>
            <person name="Matsumoto Y."/>
            <person name="Kinjo T."/>
            <person name="Motooka D."/>
            <person name="Nabeya D."/>
            <person name="Jung N."/>
            <person name="Uechi K."/>
            <person name="Horii T."/>
            <person name="Iida T."/>
            <person name="Fujita J."/>
            <person name="Nakamura S."/>
        </authorList>
    </citation>
    <scope>NUCLEOTIDE SEQUENCE [LARGE SCALE GENOMIC DNA]</scope>
    <source>
        <strain evidence="3 4">JCM 13323</strain>
    </source>
</reference>
<keyword evidence="4" id="KW-1185">Reference proteome</keyword>
<dbReference type="Pfam" id="PF05305">
    <property type="entry name" value="DUF732"/>
    <property type="match status" value="1"/>
</dbReference>
<protein>
    <recommendedName>
        <fullName evidence="2">DUF732 domain-containing protein</fullName>
    </recommendedName>
</protein>
<organism evidence="3 4">
    <name type="scientific">Mycolicibacterium psychrotolerans</name>
    <dbReference type="NCBI Taxonomy" id="216929"/>
    <lineage>
        <taxon>Bacteria</taxon>
        <taxon>Bacillati</taxon>
        <taxon>Actinomycetota</taxon>
        <taxon>Actinomycetes</taxon>
        <taxon>Mycobacteriales</taxon>
        <taxon>Mycobacteriaceae</taxon>
        <taxon>Mycolicibacterium</taxon>
    </lineage>
</organism>
<feature type="region of interest" description="Disordered" evidence="1">
    <location>
        <begin position="129"/>
        <end position="149"/>
    </location>
</feature>
<feature type="compositionally biased region" description="Low complexity" evidence="1">
    <location>
        <begin position="47"/>
        <end position="67"/>
    </location>
</feature>
<evidence type="ECO:0000313" key="3">
    <source>
        <dbReference type="EMBL" id="BBX67775.1"/>
    </source>
</evidence>
<evidence type="ECO:0000256" key="1">
    <source>
        <dbReference type="SAM" id="MobiDB-lite"/>
    </source>
</evidence>
<dbReference type="Proteomes" id="UP000466514">
    <property type="component" value="Chromosome"/>
</dbReference>
<accession>A0A7I7M6G2</accession>
<evidence type="ECO:0000313" key="4">
    <source>
        <dbReference type="Proteomes" id="UP000466514"/>
    </source>
</evidence>
<gene>
    <name evidence="3" type="ORF">MPSYJ_12360</name>
</gene>
<sequence length="162" mass="16713">MEDVQHGSRSARAGAAGLCLLVASSAWLTGCTAGDDVISGLSSEIEPAPTHGQAGAQPPGPAQLGGQSNALMVTPRQRAYLDALRSEGVRPASDLSALSIGSYVCQARAAKQPDQAVWDFVAPLVRNDASDPRSDGGAAEPSASELHDETADYIRIATDRLC</sequence>
<name>A0A7I7M6G2_9MYCO</name>
<dbReference type="KEGG" id="mpsc:MPSYJ_12360"/>
<proteinExistence type="predicted"/>